<protein>
    <submittedName>
        <fullName evidence="1">Uncharacterized protein</fullName>
    </submittedName>
</protein>
<sequence length="28" mass="3101">MAASISKNEVIVLKQIYPITSSNSYLTE</sequence>
<accession>A4C3P1</accession>
<comment type="caution">
    <text evidence="1">The sequence shown here is derived from an EMBL/GenBank/DDBJ whole genome shotgun (WGS) entry which is preliminary data.</text>
</comment>
<dbReference type="Proteomes" id="UP000006201">
    <property type="component" value="Unassembled WGS sequence"/>
</dbReference>
<dbReference type="EMBL" id="AAOH01000001">
    <property type="protein sequence ID" value="EAR30173.1"/>
    <property type="molecule type" value="Genomic_DNA"/>
</dbReference>
<reference evidence="1 2" key="1">
    <citation type="submission" date="2006-02" db="EMBL/GenBank/DDBJ databases">
        <authorList>
            <person name="Moran M.A."/>
            <person name="Kjelleberg S."/>
            <person name="Egan S."/>
            <person name="Saunders N."/>
            <person name="Thomas T."/>
            <person name="Ferriera S."/>
            <person name="Johnson J."/>
            <person name="Kravitz S."/>
            <person name="Halpern A."/>
            <person name="Remington K."/>
            <person name="Beeson K."/>
            <person name="Tran B."/>
            <person name="Rogers Y.-H."/>
            <person name="Friedman R."/>
            <person name="Venter J.C."/>
        </authorList>
    </citation>
    <scope>NUCLEOTIDE SEQUENCE [LARGE SCALE GENOMIC DNA]</scope>
    <source>
        <strain evidence="1 2">D2</strain>
    </source>
</reference>
<name>A4C3P1_9GAMM</name>
<dbReference type="AlphaFoldDB" id="A4C3P1"/>
<keyword evidence="2" id="KW-1185">Reference proteome</keyword>
<organism evidence="1 2">
    <name type="scientific">Pseudoalteromonas tunicata D2</name>
    <dbReference type="NCBI Taxonomy" id="87626"/>
    <lineage>
        <taxon>Bacteria</taxon>
        <taxon>Pseudomonadati</taxon>
        <taxon>Pseudomonadota</taxon>
        <taxon>Gammaproteobacteria</taxon>
        <taxon>Alteromonadales</taxon>
        <taxon>Pseudoalteromonadaceae</taxon>
        <taxon>Pseudoalteromonas</taxon>
    </lineage>
</organism>
<evidence type="ECO:0000313" key="2">
    <source>
        <dbReference type="Proteomes" id="UP000006201"/>
    </source>
</evidence>
<evidence type="ECO:0000313" key="1">
    <source>
        <dbReference type="EMBL" id="EAR30173.1"/>
    </source>
</evidence>
<dbReference type="STRING" id="87626.PTD2_01351"/>
<dbReference type="HOGENOM" id="CLU_3412808_0_0_6"/>
<gene>
    <name evidence="1" type="ORF">PTD2_01351</name>
</gene>
<proteinExistence type="predicted"/>